<dbReference type="EMBL" id="CP046056">
    <property type="protein sequence ID" value="QQD24115.1"/>
    <property type="molecule type" value="Genomic_DNA"/>
</dbReference>
<name>A0A9X7UXZ5_9GAMM</name>
<dbReference type="InterPro" id="IPR020094">
    <property type="entry name" value="TruA/RsuA/RluB/E/F_N"/>
</dbReference>
<accession>A0A9X7UXZ5</accession>
<dbReference type="Gene3D" id="3.30.70.1560">
    <property type="entry name" value="Alpha-L RNA-binding motif"/>
    <property type="match status" value="1"/>
</dbReference>
<dbReference type="PROSITE" id="PS01149">
    <property type="entry name" value="PSI_RSU"/>
    <property type="match status" value="1"/>
</dbReference>
<feature type="compositionally biased region" description="Basic residues" evidence="4">
    <location>
        <begin position="203"/>
        <end position="214"/>
    </location>
</feature>
<dbReference type="InterPro" id="IPR020103">
    <property type="entry name" value="PsdUridine_synth_cat_dom_sf"/>
</dbReference>
<keyword evidence="2 3" id="KW-0413">Isomerase</keyword>
<dbReference type="Proteomes" id="UP000596074">
    <property type="component" value="Chromosome"/>
</dbReference>
<feature type="domain" description="Pseudouridine synthase RsuA/RluA-like" evidence="5">
    <location>
        <begin position="4"/>
        <end position="149"/>
    </location>
</feature>
<dbReference type="GO" id="GO:0003723">
    <property type="term" value="F:RNA binding"/>
    <property type="evidence" value="ECO:0007669"/>
    <property type="project" value="InterPro"/>
</dbReference>
<dbReference type="AlphaFoldDB" id="A0A9X7UXZ5"/>
<dbReference type="KEGG" id="vcw:GJQ55_06325"/>
<dbReference type="InterPro" id="IPR006145">
    <property type="entry name" value="PsdUridine_synth_RsuA/RluA"/>
</dbReference>
<feature type="region of interest" description="Disordered" evidence="4">
    <location>
        <begin position="184"/>
        <end position="214"/>
    </location>
</feature>
<sequence length="214" mass="24287">MAKLILLNKPFNVLSQFSDSSGRCTLKACIDLPGVYPAGRLDYDSEGLLLLTDDGRLQAQIADPRHKMEKTYWVQVEGIPDEPALQALRDGITLNDGPTRPAQVRRLEPEPSLWPRNPPIRQRNNDITSWLEIRIKEGRNRQVRRMTAHIGHPTLRLVRAQIGPWTLDNLQPGEYRQLEIHIPAASPKALPGRPRQTAAKTNTKGRHSHSRRSR</sequence>
<organism evidence="6 7">
    <name type="scientific">Venatoribacter cucullus</name>
    <dbReference type="NCBI Taxonomy" id="2661630"/>
    <lineage>
        <taxon>Bacteria</taxon>
        <taxon>Pseudomonadati</taxon>
        <taxon>Pseudomonadota</taxon>
        <taxon>Gammaproteobacteria</taxon>
        <taxon>Oceanospirillales</taxon>
        <taxon>Oceanospirillaceae</taxon>
        <taxon>Venatoribacter</taxon>
    </lineage>
</organism>
<evidence type="ECO:0000256" key="1">
    <source>
        <dbReference type="ARBA" id="ARBA00008348"/>
    </source>
</evidence>
<evidence type="ECO:0000313" key="7">
    <source>
        <dbReference type="Proteomes" id="UP000596074"/>
    </source>
</evidence>
<evidence type="ECO:0000313" key="6">
    <source>
        <dbReference type="EMBL" id="QQD24115.1"/>
    </source>
</evidence>
<dbReference type="GO" id="GO:0001522">
    <property type="term" value="P:pseudouridine synthesis"/>
    <property type="evidence" value="ECO:0007669"/>
    <property type="project" value="InterPro"/>
</dbReference>
<dbReference type="InterPro" id="IPR042092">
    <property type="entry name" value="PsdUridine_s_RsuA/RluB/E/F_cat"/>
</dbReference>
<dbReference type="PANTHER" id="PTHR47683">
    <property type="entry name" value="PSEUDOURIDINE SYNTHASE FAMILY PROTEIN-RELATED"/>
    <property type="match status" value="1"/>
</dbReference>
<dbReference type="SUPFAM" id="SSF55120">
    <property type="entry name" value="Pseudouridine synthase"/>
    <property type="match status" value="1"/>
</dbReference>
<proteinExistence type="inferred from homology"/>
<keyword evidence="7" id="KW-1185">Reference proteome</keyword>
<dbReference type="EC" id="5.4.99.-" evidence="3"/>
<dbReference type="NCBIfam" id="TIGR00093">
    <property type="entry name" value="pseudouridine synthase"/>
    <property type="match status" value="1"/>
</dbReference>
<dbReference type="RefSeq" id="WP_228346672.1">
    <property type="nucleotide sequence ID" value="NZ_CP046056.1"/>
</dbReference>
<dbReference type="Pfam" id="PF00849">
    <property type="entry name" value="PseudoU_synth_2"/>
    <property type="match status" value="1"/>
</dbReference>
<evidence type="ECO:0000256" key="3">
    <source>
        <dbReference type="RuleBase" id="RU003887"/>
    </source>
</evidence>
<dbReference type="Gene3D" id="3.30.70.580">
    <property type="entry name" value="Pseudouridine synthase I, catalytic domain, N-terminal subdomain"/>
    <property type="match status" value="1"/>
</dbReference>
<evidence type="ECO:0000256" key="2">
    <source>
        <dbReference type="ARBA" id="ARBA00023235"/>
    </source>
</evidence>
<dbReference type="GO" id="GO:0140098">
    <property type="term" value="F:catalytic activity, acting on RNA"/>
    <property type="evidence" value="ECO:0007669"/>
    <property type="project" value="UniProtKB-ARBA"/>
</dbReference>
<comment type="similarity">
    <text evidence="1 3">Belongs to the pseudouridine synthase RsuA family.</text>
</comment>
<dbReference type="InterPro" id="IPR000748">
    <property type="entry name" value="PsdUridine_synth_RsuA/RluB/E/F"/>
</dbReference>
<evidence type="ECO:0000256" key="4">
    <source>
        <dbReference type="SAM" id="MobiDB-lite"/>
    </source>
</evidence>
<dbReference type="PANTHER" id="PTHR47683:SF2">
    <property type="entry name" value="RNA-BINDING S4 DOMAIN-CONTAINING PROTEIN"/>
    <property type="match status" value="1"/>
</dbReference>
<gene>
    <name evidence="6" type="ORF">GJQ55_06325</name>
</gene>
<reference evidence="6 7" key="1">
    <citation type="submission" date="2019-11" db="EMBL/GenBank/DDBJ databases">
        <title>Venatorbacter sp. nov. a predator of Campylobacter and other Gram-negative bacteria.</title>
        <authorList>
            <person name="Saeedi A."/>
            <person name="Cummings N.J."/>
            <person name="Connerton I.F."/>
            <person name="Connerton P.L."/>
        </authorList>
    </citation>
    <scope>NUCLEOTIDE SEQUENCE [LARGE SCALE GENOMIC DNA]</scope>
    <source>
        <strain evidence="6">XL5</strain>
    </source>
</reference>
<dbReference type="InterPro" id="IPR050343">
    <property type="entry name" value="RsuA_PseudoU_synthase"/>
</dbReference>
<dbReference type="InterPro" id="IPR018496">
    <property type="entry name" value="PsdUridine_synth_RsuA/RluB_CS"/>
</dbReference>
<protein>
    <recommendedName>
        <fullName evidence="3">Pseudouridine synthase</fullName>
        <ecNumber evidence="3">5.4.99.-</ecNumber>
    </recommendedName>
</protein>
<dbReference type="GO" id="GO:0006364">
    <property type="term" value="P:rRNA processing"/>
    <property type="evidence" value="ECO:0007669"/>
    <property type="project" value="UniProtKB-ARBA"/>
</dbReference>
<evidence type="ECO:0000259" key="5">
    <source>
        <dbReference type="Pfam" id="PF00849"/>
    </source>
</evidence>
<dbReference type="GO" id="GO:0009982">
    <property type="term" value="F:pseudouridine synthase activity"/>
    <property type="evidence" value="ECO:0007669"/>
    <property type="project" value="InterPro"/>
</dbReference>